<dbReference type="Proteomes" id="UP000278673">
    <property type="component" value="Unassembled WGS sequence"/>
</dbReference>
<evidence type="ECO:0000256" key="2">
    <source>
        <dbReference type="SAM" id="MobiDB-lite"/>
    </source>
</evidence>
<proteinExistence type="predicted"/>
<name>A0A3M2KSX5_9ACTN</name>
<dbReference type="EMBL" id="RFFJ01000414">
    <property type="protein sequence ID" value="RMI25508.1"/>
    <property type="molecule type" value="Genomic_DNA"/>
</dbReference>
<feature type="region of interest" description="Disordered" evidence="2">
    <location>
        <begin position="92"/>
        <end position="134"/>
    </location>
</feature>
<evidence type="ECO:0000256" key="1">
    <source>
        <dbReference type="ARBA" id="ARBA00004196"/>
    </source>
</evidence>
<evidence type="ECO:0000313" key="3">
    <source>
        <dbReference type="EMBL" id="RMI25508.1"/>
    </source>
</evidence>
<dbReference type="GO" id="GO:0005886">
    <property type="term" value="C:plasma membrane"/>
    <property type="evidence" value="ECO:0007669"/>
    <property type="project" value="TreeGrafter"/>
</dbReference>
<keyword evidence="4" id="KW-1185">Reference proteome</keyword>
<feature type="compositionally biased region" description="Basic and acidic residues" evidence="2">
    <location>
        <begin position="39"/>
        <end position="65"/>
    </location>
</feature>
<feature type="compositionally biased region" description="Low complexity" evidence="2">
    <location>
        <begin position="92"/>
        <end position="119"/>
    </location>
</feature>
<feature type="region of interest" description="Disordered" evidence="2">
    <location>
        <begin position="1"/>
        <end position="67"/>
    </location>
</feature>
<dbReference type="AlphaFoldDB" id="A0A3M2KSX5"/>
<evidence type="ECO:0000313" key="4">
    <source>
        <dbReference type="Proteomes" id="UP000278673"/>
    </source>
</evidence>
<dbReference type="PANTHER" id="PTHR34820:SF4">
    <property type="entry name" value="INNER MEMBRANE PROTEIN YEBZ"/>
    <property type="match status" value="1"/>
</dbReference>
<dbReference type="GO" id="GO:0030313">
    <property type="term" value="C:cell envelope"/>
    <property type="evidence" value="ECO:0007669"/>
    <property type="project" value="UniProtKB-SubCell"/>
</dbReference>
<dbReference type="GO" id="GO:0006825">
    <property type="term" value="P:copper ion transport"/>
    <property type="evidence" value="ECO:0007669"/>
    <property type="project" value="InterPro"/>
</dbReference>
<comment type="caution">
    <text evidence="3">The sequence shown here is derived from an EMBL/GenBank/DDBJ whole genome shotgun (WGS) entry which is preliminary data.</text>
</comment>
<protein>
    <submittedName>
        <fullName evidence="3">Uncharacterized protein</fullName>
    </submittedName>
</protein>
<dbReference type="InterPro" id="IPR032694">
    <property type="entry name" value="CopC/D"/>
</dbReference>
<comment type="subcellular location">
    <subcellularLocation>
        <location evidence="1">Cell envelope</location>
    </subcellularLocation>
</comment>
<sequence length="229" mass="23867">READGDGEAERPEARAAAAVAEGAAGGGEGSASPAAAVDPERERQLARQRRVMESARRRREEDPARAGLRRSVLVETAIAVVLLGVTTALTGTPPARTEAEAPPAAAREAGGEAARPEPVSLPYDTGGADGSGTATLQLDPSTVGENTLHLYLESPDGQANGAEEIRISLTLPGEGLGPLRFEPEQVAVGHWTVEGLRLPRPGEWELDLTIRSSAIDQTTETTTVTIAQ</sequence>
<dbReference type="PANTHER" id="PTHR34820">
    <property type="entry name" value="INNER MEMBRANE PROTEIN YEBZ"/>
    <property type="match status" value="1"/>
</dbReference>
<accession>A0A3M2KSX5</accession>
<feature type="non-terminal residue" evidence="3">
    <location>
        <position position="1"/>
    </location>
</feature>
<gene>
    <name evidence="3" type="ORF">EBN88_30060</name>
</gene>
<reference evidence="3 4" key="1">
    <citation type="submission" date="2018-10" db="EMBL/GenBank/DDBJ databases">
        <title>Isolation, diversity and antifungal activity of actinobacteria from wheat.</title>
        <authorList>
            <person name="Han C."/>
        </authorList>
    </citation>
    <scope>NUCLEOTIDE SEQUENCE [LARGE SCALE GENOMIC DNA]</scope>
    <source>
        <strain evidence="3 4">NEAU-YY642</strain>
    </source>
</reference>
<organism evidence="3 4">
    <name type="scientific">Streptomyces triticirhizae</name>
    <dbReference type="NCBI Taxonomy" id="2483353"/>
    <lineage>
        <taxon>Bacteria</taxon>
        <taxon>Bacillati</taxon>
        <taxon>Actinomycetota</taxon>
        <taxon>Actinomycetes</taxon>
        <taxon>Kitasatosporales</taxon>
        <taxon>Streptomycetaceae</taxon>
        <taxon>Streptomyces</taxon>
    </lineage>
</organism>